<evidence type="ECO:0000313" key="10">
    <source>
        <dbReference type="EMBL" id="QOY85113.1"/>
    </source>
</evidence>
<keyword evidence="2" id="KW-0902">Two-component regulatory system</keyword>
<dbReference type="FunFam" id="3.40.50.2300:FF:000002">
    <property type="entry name" value="DNA-binding response regulator PhoP"/>
    <property type="match status" value="1"/>
</dbReference>
<dbReference type="InterPro" id="IPR001789">
    <property type="entry name" value="Sig_transdc_resp-reg_receiver"/>
</dbReference>
<dbReference type="KEGG" id="pfer:IRI77_19960"/>
<feature type="modified residue" description="4-aspartylphosphate" evidence="6">
    <location>
        <position position="51"/>
    </location>
</feature>
<protein>
    <submittedName>
        <fullName evidence="10">Response regulator transcription factor</fullName>
    </submittedName>
</protein>
<accession>A0A7S7NK43</accession>
<keyword evidence="1 6" id="KW-0597">Phosphoprotein</keyword>
<evidence type="ECO:0000259" key="9">
    <source>
        <dbReference type="PROSITE" id="PS51755"/>
    </source>
</evidence>
<dbReference type="AlphaFoldDB" id="A0A7S7NK43"/>
<dbReference type="Gene3D" id="3.40.50.2300">
    <property type="match status" value="1"/>
</dbReference>
<dbReference type="PROSITE" id="PS50110">
    <property type="entry name" value="RESPONSE_REGULATORY"/>
    <property type="match status" value="1"/>
</dbReference>
<keyword evidence="5" id="KW-0804">Transcription</keyword>
<dbReference type="CDD" id="cd19935">
    <property type="entry name" value="REC_OmpR_CusR-like"/>
    <property type="match status" value="1"/>
</dbReference>
<evidence type="ECO:0000313" key="11">
    <source>
        <dbReference type="Proteomes" id="UP000593892"/>
    </source>
</evidence>
<evidence type="ECO:0000256" key="7">
    <source>
        <dbReference type="PROSITE-ProRule" id="PRU01091"/>
    </source>
</evidence>
<dbReference type="Pfam" id="PF00072">
    <property type="entry name" value="Response_reg"/>
    <property type="match status" value="1"/>
</dbReference>
<dbReference type="InterPro" id="IPR011006">
    <property type="entry name" value="CheY-like_superfamily"/>
</dbReference>
<dbReference type="InterPro" id="IPR036388">
    <property type="entry name" value="WH-like_DNA-bd_sf"/>
</dbReference>
<dbReference type="RefSeq" id="WP_194446783.1">
    <property type="nucleotide sequence ID" value="NZ_CP063849.1"/>
</dbReference>
<dbReference type="Gene3D" id="6.10.250.690">
    <property type="match status" value="1"/>
</dbReference>
<dbReference type="SMART" id="SM00862">
    <property type="entry name" value="Trans_reg_C"/>
    <property type="match status" value="1"/>
</dbReference>
<evidence type="ECO:0000256" key="4">
    <source>
        <dbReference type="ARBA" id="ARBA00023125"/>
    </source>
</evidence>
<gene>
    <name evidence="10" type="ORF">IRI77_19960</name>
</gene>
<organism evidence="10 11">
    <name type="scientific">Paludibaculum fermentans</name>
    <dbReference type="NCBI Taxonomy" id="1473598"/>
    <lineage>
        <taxon>Bacteria</taxon>
        <taxon>Pseudomonadati</taxon>
        <taxon>Acidobacteriota</taxon>
        <taxon>Terriglobia</taxon>
        <taxon>Bryobacterales</taxon>
        <taxon>Bryobacteraceae</taxon>
        <taxon>Paludibaculum</taxon>
    </lineage>
</organism>
<evidence type="ECO:0000256" key="5">
    <source>
        <dbReference type="ARBA" id="ARBA00023163"/>
    </source>
</evidence>
<feature type="DNA-binding region" description="OmpR/PhoB-type" evidence="7">
    <location>
        <begin position="124"/>
        <end position="222"/>
    </location>
</feature>
<dbReference type="SMART" id="SM00448">
    <property type="entry name" value="REC"/>
    <property type="match status" value="1"/>
</dbReference>
<feature type="domain" description="OmpR/PhoB-type" evidence="9">
    <location>
        <begin position="124"/>
        <end position="222"/>
    </location>
</feature>
<dbReference type="FunFam" id="1.10.10.10:FF:000005">
    <property type="entry name" value="Two-component system response regulator"/>
    <property type="match status" value="1"/>
</dbReference>
<dbReference type="GO" id="GO:0032993">
    <property type="term" value="C:protein-DNA complex"/>
    <property type="evidence" value="ECO:0007669"/>
    <property type="project" value="TreeGrafter"/>
</dbReference>
<dbReference type="InterPro" id="IPR039420">
    <property type="entry name" value="WalR-like"/>
</dbReference>
<dbReference type="PROSITE" id="PS51755">
    <property type="entry name" value="OMPR_PHOB"/>
    <property type="match status" value="1"/>
</dbReference>
<proteinExistence type="predicted"/>
<dbReference type="Proteomes" id="UP000593892">
    <property type="component" value="Chromosome"/>
</dbReference>
<evidence type="ECO:0000256" key="3">
    <source>
        <dbReference type="ARBA" id="ARBA00023015"/>
    </source>
</evidence>
<evidence type="ECO:0000256" key="6">
    <source>
        <dbReference type="PROSITE-ProRule" id="PRU00169"/>
    </source>
</evidence>
<sequence>MRLLLVEDEQDAARMLAKGLREQTYAVDIAFDGDAAIEKLSVNTYDLVILDIMLPGRNGFEICREMRRMGAVAPVLMLTAQDQVWSRIEGLDSGADDYLTKPFDFGELSARIRALLRRGPALQDPVLRVANLTLDTRNHSVRRGDRSIDFTAKEYALLEYLSKRQGEVVTRPEISEHVWDESYDPFSNLIEVYIQRLRRKVDTSGESRLIHTRRGEGYRIGGRDEDD</sequence>
<dbReference type="PANTHER" id="PTHR48111">
    <property type="entry name" value="REGULATOR OF RPOS"/>
    <property type="match status" value="1"/>
</dbReference>
<dbReference type="SUPFAM" id="SSF52172">
    <property type="entry name" value="CheY-like"/>
    <property type="match status" value="1"/>
</dbReference>
<dbReference type="PANTHER" id="PTHR48111:SF1">
    <property type="entry name" value="TWO-COMPONENT RESPONSE REGULATOR ORR33"/>
    <property type="match status" value="1"/>
</dbReference>
<dbReference type="GO" id="GO:0000976">
    <property type="term" value="F:transcription cis-regulatory region binding"/>
    <property type="evidence" value="ECO:0007669"/>
    <property type="project" value="TreeGrafter"/>
</dbReference>
<keyword evidence="4 7" id="KW-0238">DNA-binding</keyword>
<keyword evidence="11" id="KW-1185">Reference proteome</keyword>
<keyword evidence="3" id="KW-0805">Transcription regulation</keyword>
<feature type="domain" description="Response regulatory" evidence="8">
    <location>
        <begin position="2"/>
        <end position="116"/>
    </location>
</feature>
<dbReference type="GO" id="GO:0006355">
    <property type="term" value="P:regulation of DNA-templated transcription"/>
    <property type="evidence" value="ECO:0007669"/>
    <property type="project" value="InterPro"/>
</dbReference>
<evidence type="ECO:0000256" key="1">
    <source>
        <dbReference type="ARBA" id="ARBA00022553"/>
    </source>
</evidence>
<dbReference type="CDD" id="cd00383">
    <property type="entry name" value="trans_reg_C"/>
    <property type="match status" value="1"/>
</dbReference>
<dbReference type="GO" id="GO:0000156">
    <property type="term" value="F:phosphorelay response regulator activity"/>
    <property type="evidence" value="ECO:0007669"/>
    <property type="project" value="TreeGrafter"/>
</dbReference>
<name>A0A7S7NK43_PALFE</name>
<dbReference type="InterPro" id="IPR001867">
    <property type="entry name" value="OmpR/PhoB-type_DNA-bd"/>
</dbReference>
<evidence type="ECO:0000259" key="8">
    <source>
        <dbReference type="PROSITE" id="PS50110"/>
    </source>
</evidence>
<reference evidence="10 11" key="1">
    <citation type="submission" date="2020-10" db="EMBL/GenBank/DDBJ databases">
        <title>Complete genome sequence of Paludibaculum fermentans P105T, a facultatively anaerobic acidobacterium capable of dissimilatory Fe(III) reduction.</title>
        <authorList>
            <person name="Dedysh S.N."/>
            <person name="Beletsky A.V."/>
            <person name="Kulichevskaya I.S."/>
            <person name="Mardanov A.V."/>
            <person name="Ravin N.V."/>
        </authorList>
    </citation>
    <scope>NUCLEOTIDE SEQUENCE [LARGE SCALE GENOMIC DNA]</scope>
    <source>
        <strain evidence="10 11">P105</strain>
    </source>
</reference>
<dbReference type="Gene3D" id="1.10.10.10">
    <property type="entry name" value="Winged helix-like DNA-binding domain superfamily/Winged helix DNA-binding domain"/>
    <property type="match status" value="1"/>
</dbReference>
<dbReference type="GO" id="GO:0005829">
    <property type="term" value="C:cytosol"/>
    <property type="evidence" value="ECO:0007669"/>
    <property type="project" value="TreeGrafter"/>
</dbReference>
<dbReference type="EMBL" id="CP063849">
    <property type="protein sequence ID" value="QOY85113.1"/>
    <property type="molecule type" value="Genomic_DNA"/>
</dbReference>
<evidence type="ECO:0000256" key="2">
    <source>
        <dbReference type="ARBA" id="ARBA00023012"/>
    </source>
</evidence>
<dbReference type="Pfam" id="PF00486">
    <property type="entry name" value="Trans_reg_C"/>
    <property type="match status" value="1"/>
</dbReference>